<evidence type="ECO:0000256" key="2">
    <source>
        <dbReference type="ARBA" id="ARBA00023125"/>
    </source>
</evidence>
<evidence type="ECO:0000256" key="3">
    <source>
        <dbReference type="ARBA" id="ARBA00023163"/>
    </source>
</evidence>
<dbReference type="AlphaFoldDB" id="A0A1H8CBH8"/>
<dbReference type="PANTHER" id="PTHR30514:SF20">
    <property type="entry name" value="TRANSCRIPTIONAL REGULATOR"/>
    <property type="match status" value="1"/>
</dbReference>
<evidence type="ECO:0000259" key="5">
    <source>
        <dbReference type="PROSITE" id="PS51071"/>
    </source>
</evidence>
<dbReference type="Gene3D" id="1.10.10.10">
    <property type="entry name" value="Winged helix-like DNA-binding domain superfamily/Winged helix DNA-binding domain"/>
    <property type="match status" value="1"/>
</dbReference>
<dbReference type="PANTHER" id="PTHR30514">
    <property type="entry name" value="GLUCOKINASE"/>
    <property type="match status" value="1"/>
</dbReference>
<accession>A0A1H8CBH8</accession>
<dbReference type="GO" id="GO:1901135">
    <property type="term" value="P:carbohydrate derivative metabolic process"/>
    <property type="evidence" value="ECO:0007669"/>
    <property type="project" value="InterPro"/>
</dbReference>
<feature type="domain" description="HTH rpiR-type" evidence="5">
    <location>
        <begin position="24"/>
        <end position="100"/>
    </location>
</feature>
<dbReference type="GO" id="GO:0003677">
    <property type="term" value="F:DNA binding"/>
    <property type="evidence" value="ECO:0007669"/>
    <property type="project" value="UniProtKB-KW"/>
</dbReference>
<gene>
    <name evidence="7" type="ORF">SAMN04488003_106119</name>
</gene>
<dbReference type="InterPro" id="IPR046348">
    <property type="entry name" value="SIS_dom_sf"/>
</dbReference>
<dbReference type="SUPFAM" id="SSF46689">
    <property type="entry name" value="Homeodomain-like"/>
    <property type="match status" value="1"/>
</dbReference>
<evidence type="ECO:0000313" key="7">
    <source>
        <dbReference type="EMBL" id="SEM91774.1"/>
    </source>
</evidence>
<dbReference type="Pfam" id="PF01418">
    <property type="entry name" value="HTH_6"/>
    <property type="match status" value="1"/>
</dbReference>
<feature type="region of interest" description="Disordered" evidence="4">
    <location>
        <begin position="1"/>
        <end position="21"/>
    </location>
</feature>
<dbReference type="Proteomes" id="UP000199585">
    <property type="component" value="Unassembled WGS sequence"/>
</dbReference>
<dbReference type="RefSeq" id="WP_089900558.1">
    <property type="nucleotide sequence ID" value="NZ_FOCI01000006.1"/>
</dbReference>
<organism evidence="7 8">
    <name type="scientific">Loktanella fryxellensis</name>
    <dbReference type="NCBI Taxonomy" id="245187"/>
    <lineage>
        <taxon>Bacteria</taxon>
        <taxon>Pseudomonadati</taxon>
        <taxon>Pseudomonadota</taxon>
        <taxon>Alphaproteobacteria</taxon>
        <taxon>Rhodobacterales</taxon>
        <taxon>Roseobacteraceae</taxon>
        <taxon>Loktanella</taxon>
    </lineage>
</organism>
<keyword evidence="1" id="KW-0805">Transcription regulation</keyword>
<dbReference type="InterPro" id="IPR047640">
    <property type="entry name" value="RpiR-like"/>
</dbReference>
<evidence type="ECO:0000256" key="1">
    <source>
        <dbReference type="ARBA" id="ARBA00023015"/>
    </source>
</evidence>
<dbReference type="Pfam" id="PF01380">
    <property type="entry name" value="SIS"/>
    <property type="match status" value="1"/>
</dbReference>
<proteinExistence type="predicted"/>
<dbReference type="STRING" id="245187.SAMN04488003_106119"/>
<keyword evidence="8" id="KW-1185">Reference proteome</keyword>
<dbReference type="InterPro" id="IPR000281">
    <property type="entry name" value="HTH_RpiR"/>
</dbReference>
<sequence>MTDATTDTTTDTTSDTPTPPATVADVLARLDHLSATLPKRLRQCADQLRGNLDLVAVSTVADMAAAADVAPSAYMRFCQALGFRGYSDMQALFRRDYAQQRPDYAERLGLLRARGQHGSARLLADFVEAGQQSLTALSAHVDLALVAHVVDRLGQADVLHLVGTRRAYPVVSYMGYMLQKMEIPCILHTGTAGVDFTAAIRPADALFAVTFAPYAPETRRIATAAHAAGAPVFLLTDAADCPLAGIATANLIAREVDVGAFRVPTAAMTLVTSIAVALGGARGASD</sequence>
<dbReference type="PROSITE" id="PS51464">
    <property type="entry name" value="SIS"/>
    <property type="match status" value="1"/>
</dbReference>
<dbReference type="EMBL" id="FOCI01000006">
    <property type="protein sequence ID" value="SEM91774.1"/>
    <property type="molecule type" value="Genomic_DNA"/>
</dbReference>
<dbReference type="InterPro" id="IPR001347">
    <property type="entry name" value="SIS_dom"/>
</dbReference>
<dbReference type="SUPFAM" id="SSF53697">
    <property type="entry name" value="SIS domain"/>
    <property type="match status" value="1"/>
</dbReference>
<dbReference type="OrthoDB" id="9814005at2"/>
<evidence type="ECO:0000259" key="6">
    <source>
        <dbReference type="PROSITE" id="PS51464"/>
    </source>
</evidence>
<dbReference type="InterPro" id="IPR035472">
    <property type="entry name" value="RpiR-like_SIS"/>
</dbReference>
<dbReference type="PROSITE" id="PS51071">
    <property type="entry name" value="HTH_RPIR"/>
    <property type="match status" value="1"/>
</dbReference>
<dbReference type="CDD" id="cd05013">
    <property type="entry name" value="SIS_RpiR"/>
    <property type="match status" value="1"/>
</dbReference>
<reference evidence="7 8" key="1">
    <citation type="submission" date="2016-10" db="EMBL/GenBank/DDBJ databases">
        <authorList>
            <person name="de Groot N.N."/>
        </authorList>
    </citation>
    <scope>NUCLEOTIDE SEQUENCE [LARGE SCALE GENOMIC DNA]</scope>
    <source>
        <strain evidence="7 8">DSM 16213</strain>
    </source>
</reference>
<dbReference type="GO" id="GO:0097367">
    <property type="term" value="F:carbohydrate derivative binding"/>
    <property type="evidence" value="ECO:0007669"/>
    <property type="project" value="InterPro"/>
</dbReference>
<evidence type="ECO:0000256" key="4">
    <source>
        <dbReference type="SAM" id="MobiDB-lite"/>
    </source>
</evidence>
<keyword evidence="2" id="KW-0238">DNA-binding</keyword>
<protein>
    <submittedName>
        <fullName evidence="7">Transcriptional regulator, RpiR family</fullName>
    </submittedName>
</protein>
<feature type="domain" description="SIS" evidence="6">
    <location>
        <begin position="149"/>
        <end position="284"/>
    </location>
</feature>
<dbReference type="InterPro" id="IPR036388">
    <property type="entry name" value="WH-like_DNA-bd_sf"/>
</dbReference>
<evidence type="ECO:0000313" key="8">
    <source>
        <dbReference type="Proteomes" id="UP000199585"/>
    </source>
</evidence>
<name>A0A1H8CBH8_9RHOB</name>
<dbReference type="Gene3D" id="3.40.50.10490">
    <property type="entry name" value="Glucose-6-phosphate isomerase like protein, domain 1"/>
    <property type="match status" value="1"/>
</dbReference>
<dbReference type="InterPro" id="IPR009057">
    <property type="entry name" value="Homeodomain-like_sf"/>
</dbReference>
<keyword evidence="3" id="KW-0804">Transcription</keyword>
<dbReference type="GO" id="GO:0003700">
    <property type="term" value="F:DNA-binding transcription factor activity"/>
    <property type="evidence" value="ECO:0007669"/>
    <property type="project" value="InterPro"/>
</dbReference>